<protein>
    <submittedName>
        <fullName evidence="2">Uncharacterized protein</fullName>
    </submittedName>
</protein>
<evidence type="ECO:0000256" key="1">
    <source>
        <dbReference type="SAM" id="MobiDB-lite"/>
    </source>
</evidence>
<feature type="region of interest" description="Disordered" evidence="1">
    <location>
        <begin position="80"/>
        <end position="114"/>
    </location>
</feature>
<sequence>MGFYEAARVPGHLAIHTGKGGAVGPPSFRKVKKFTYTVRTPVSCRSAVGELRGKEDNVAAKVRRRGWPSTEITESQCYPIITHVPGGEEPMRDKPHRGSDSSPSPASVSLARHS</sequence>
<reference evidence="2" key="1">
    <citation type="submission" date="2022-07" db="EMBL/GenBank/DDBJ databases">
        <authorList>
            <person name="Macas J."/>
            <person name="Novak P."/>
            <person name="Neumann P."/>
        </authorList>
    </citation>
    <scope>NUCLEOTIDE SEQUENCE</scope>
</reference>
<proteinExistence type="predicted"/>
<name>A0A9P1E6L2_CUSEU</name>
<gene>
    <name evidence="2" type="ORF">CEURO_LOCUS8481</name>
</gene>
<evidence type="ECO:0000313" key="3">
    <source>
        <dbReference type="Proteomes" id="UP001152484"/>
    </source>
</evidence>
<feature type="compositionally biased region" description="Low complexity" evidence="1">
    <location>
        <begin position="100"/>
        <end position="114"/>
    </location>
</feature>
<organism evidence="2 3">
    <name type="scientific">Cuscuta europaea</name>
    <name type="common">European dodder</name>
    <dbReference type="NCBI Taxonomy" id="41803"/>
    <lineage>
        <taxon>Eukaryota</taxon>
        <taxon>Viridiplantae</taxon>
        <taxon>Streptophyta</taxon>
        <taxon>Embryophyta</taxon>
        <taxon>Tracheophyta</taxon>
        <taxon>Spermatophyta</taxon>
        <taxon>Magnoliopsida</taxon>
        <taxon>eudicotyledons</taxon>
        <taxon>Gunneridae</taxon>
        <taxon>Pentapetalae</taxon>
        <taxon>asterids</taxon>
        <taxon>lamiids</taxon>
        <taxon>Solanales</taxon>
        <taxon>Convolvulaceae</taxon>
        <taxon>Cuscuteae</taxon>
        <taxon>Cuscuta</taxon>
        <taxon>Cuscuta subgen. Cuscuta</taxon>
    </lineage>
</organism>
<dbReference type="AlphaFoldDB" id="A0A9P1E6L2"/>
<evidence type="ECO:0000313" key="2">
    <source>
        <dbReference type="EMBL" id="CAH9082971.1"/>
    </source>
</evidence>
<accession>A0A9P1E6L2</accession>
<feature type="compositionally biased region" description="Basic and acidic residues" evidence="1">
    <location>
        <begin position="89"/>
        <end position="99"/>
    </location>
</feature>
<dbReference type="Proteomes" id="UP001152484">
    <property type="component" value="Unassembled WGS sequence"/>
</dbReference>
<keyword evidence="3" id="KW-1185">Reference proteome</keyword>
<comment type="caution">
    <text evidence="2">The sequence shown here is derived from an EMBL/GenBank/DDBJ whole genome shotgun (WGS) entry which is preliminary data.</text>
</comment>
<dbReference type="EMBL" id="CAMAPE010000016">
    <property type="protein sequence ID" value="CAH9082971.1"/>
    <property type="molecule type" value="Genomic_DNA"/>
</dbReference>